<dbReference type="PATRIC" id="fig|1619313.3.peg.257"/>
<evidence type="ECO:0000313" key="2">
    <source>
        <dbReference type="Proteomes" id="UP000059419"/>
    </source>
</evidence>
<protein>
    <submittedName>
        <fullName evidence="1">Uncharacterized protein</fullName>
    </submittedName>
</protein>
<organism evidence="1 2">
    <name type="scientific">Duffyella gerundensis</name>
    <dbReference type="NCBI Taxonomy" id="1619313"/>
    <lineage>
        <taxon>Bacteria</taxon>
        <taxon>Pseudomonadati</taxon>
        <taxon>Pseudomonadota</taxon>
        <taxon>Gammaproteobacteria</taxon>
        <taxon>Enterobacterales</taxon>
        <taxon>Erwiniaceae</taxon>
        <taxon>Duffyella</taxon>
    </lineage>
</organism>
<dbReference type="Proteomes" id="UP000059419">
    <property type="component" value="Chromosome 1"/>
</dbReference>
<dbReference type="KEGG" id="ege:EM595_0248"/>
<reference evidence="2" key="1">
    <citation type="submission" date="2015-11" db="EMBL/GenBank/DDBJ databases">
        <authorList>
            <person name="Blom J."/>
        </authorList>
    </citation>
    <scope>NUCLEOTIDE SEQUENCE [LARGE SCALE GENOMIC DNA]</scope>
</reference>
<dbReference type="STRING" id="1619313.EM595_0248"/>
<sequence>MFSEEDRIFTLCCPASSNKPAVRKPSCVTDALNICERHLKILISHLT</sequence>
<dbReference type="AlphaFoldDB" id="A0A0U5L016"/>
<evidence type="ECO:0000313" key="1">
    <source>
        <dbReference type="EMBL" id="CUU22485.1"/>
    </source>
</evidence>
<name>A0A0U5L016_9GAMM</name>
<keyword evidence="2" id="KW-1185">Reference proteome</keyword>
<proteinExistence type="predicted"/>
<accession>A0A0U5L016</accession>
<dbReference type="EMBL" id="LN907827">
    <property type="protein sequence ID" value="CUU22485.1"/>
    <property type="molecule type" value="Genomic_DNA"/>
</dbReference>
<gene>
    <name evidence="1" type="ORF">EM595_0248</name>
</gene>